<accession>A4G1S3</accession>
<dbReference type="InterPro" id="IPR034061">
    <property type="entry name" value="Peptidases_S8_Autotransporter"/>
</dbReference>
<proteinExistence type="inferred from homology"/>
<dbReference type="eggNOG" id="COG1404">
    <property type="taxonomic scope" value="Bacteria"/>
</dbReference>
<dbReference type="InterPro" id="IPR015500">
    <property type="entry name" value="Peptidase_S8_subtilisin-rel"/>
</dbReference>
<dbReference type="KEGG" id="har:HEAR0231"/>
<dbReference type="Pfam" id="PF00082">
    <property type="entry name" value="Peptidase_S8"/>
    <property type="match status" value="1"/>
</dbReference>
<dbReference type="PRINTS" id="PR00723">
    <property type="entry name" value="SUBTILISIN"/>
</dbReference>
<dbReference type="Gene3D" id="2.40.128.130">
    <property type="entry name" value="Autotransporter beta-domain"/>
    <property type="match status" value="1"/>
</dbReference>
<evidence type="ECO:0000256" key="5">
    <source>
        <dbReference type="PROSITE-ProRule" id="PRU01240"/>
    </source>
</evidence>
<dbReference type="Proteomes" id="UP000006697">
    <property type="component" value="Chromosome"/>
</dbReference>
<keyword evidence="3 5" id="KW-0378">Hydrolase</keyword>
<organism evidence="7 8">
    <name type="scientific">Herminiimonas arsenicoxydans</name>
    <dbReference type="NCBI Taxonomy" id="204773"/>
    <lineage>
        <taxon>Bacteria</taxon>
        <taxon>Pseudomonadati</taxon>
        <taxon>Pseudomonadota</taxon>
        <taxon>Betaproteobacteria</taxon>
        <taxon>Burkholderiales</taxon>
        <taxon>Oxalobacteraceae</taxon>
        <taxon>Herminiimonas</taxon>
    </lineage>
</organism>
<dbReference type="GO" id="GO:0019867">
    <property type="term" value="C:outer membrane"/>
    <property type="evidence" value="ECO:0007669"/>
    <property type="project" value="InterPro"/>
</dbReference>
<dbReference type="STRING" id="204773.HEAR0231"/>
<evidence type="ECO:0000259" key="6">
    <source>
        <dbReference type="PROSITE" id="PS51208"/>
    </source>
</evidence>
<keyword evidence="1 5" id="KW-0645">Protease</keyword>
<feature type="active site" description="Charge relay system" evidence="5">
    <location>
        <position position="115"/>
    </location>
</feature>
<dbReference type="Pfam" id="PF12951">
    <property type="entry name" value="PATR"/>
    <property type="match status" value="1"/>
</dbReference>
<dbReference type="Pfam" id="PF03797">
    <property type="entry name" value="Autotransporter"/>
    <property type="match status" value="1"/>
</dbReference>
<feature type="domain" description="Autotransporter" evidence="6">
    <location>
        <begin position="650"/>
        <end position="937"/>
    </location>
</feature>
<dbReference type="SMART" id="SM00869">
    <property type="entry name" value="Autotransporter"/>
    <property type="match status" value="1"/>
</dbReference>
<evidence type="ECO:0000256" key="1">
    <source>
        <dbReference type="ARBA" id="ARBA00022670"/>
    </source>
</evidence>
<sequence>MSNQHTFRTSSRTPLARIPFQLSLLTMSISAVLSGCGGGGGGSARNPGNGGPSYVASDLSNADAAHARGITGAGVTVGVVDTDFNVAAPELAGRISKDVYSLGGFVGASGTGNLHGTEVAEALGGTNTGIAPDVRIHGIAAGSSTNGVQLNTAIYDRLYNSGVRIFNQSLTVGSIAAPSNAATYNNIYQPFVSKGSLFVWATGNDYSSQPSMTAGLPTLYPGLQAGWLAVTAVNAVGGGQGFSSADTTPGVISSYANRCGVAANWCLAAPGDFVSPTAGGRVYGTSFAVPVVTGALALVQQAYPWMNADLLRQTILSTATSMGDTATYGWGLLNAGKAINGPALFAQSLALGSNVNVSFNGMSSTFSNDIGGDAGLIKNGTGNLTLSGSNTYSGNSRISGGTLNITGSVSSGVQIDAAGNLSGDGGQIGGNVSNSGRLSNTGTGLTITGNYTGSAASILANDINSTLVVGGTATLGNSHLVATVPTGSGNANNYVTAQASNTPKTVLSAGTVAGKFGDIGFQTVGTAFPPLLTAKVTYTVKDVDLTISRVSTTSVAAQAFAGDATRTNTAANVEQAMLIADASAAANPNGSALLTSAAALQQTASIAALGDALDSLSGQIHASSQALTFQQSQTVNRALSDRMALLGSQDKQVKTGLWGSTFGASGKLAQSGYASGDTGLWGGQFGVDTRLGEHAIAGAALSYSDSKASFDRIGGTAKGQDVSVSLYGRYTIPAADTAGNSKAYVAGRIGAATVSSTVDRVALAGAEIESLQASHTDRMLSAYAETGYAMKASPNTLVTPFAGISYDHLQRGAFAESGGSFGLVAGSQNYRQWMAQLGVRAESDVTWFAGRSTVQTYAAWQHAMTDGKLDFQASFAAAPGSSFAVQGIGLARNTGWTGVGISTAINRRMSWYANYDAQFGRGGLLNNLVLVGIRIKLD</sequence>
<dbReference type="InterPro" id="IPR051551">
    <property type="entry name" value="Autotransporter_adhesion"/>
</dbReference>
<dbReference type="NCBIfam" id="TIGR02601">
    <property type="entry name" value="autotrns_rpt"/>
    <property type="match status" value="1"/>
</dbReference>
<dbReference type="GO" id="GO:0004252">
    <property type="term" value="F:serine-type endopeptidase activity"/>
    <property type="evidence" value="ECO:0007669"/>
    <property type="project" value="UniProtKB-UniRule"/>
</dbReference>
<dbReference type="PROSITE" id="PS00138">
    <property type="entry name" value="SUBTILASE_SER"/>
    <property type="match status" value="1"/>
</dbReference>
<evidence type="ECO:0000313" key="7">
    <source>
        <dbReference type="EMBL" id="CAL60460.1"/>
    </source>
</evidence>
<dbReference type="InterPro" id="IPR000209">
    <property type="entry name" value="Peptidase_S8/S53_dom"/>
</dbReference>
<keyword evidence="4 5" id="KW-0720">Serine protease</keyword>
<reference evidence="7 8" key="1">
    <citation type="journal article" date="2007" name="PLoS Genet.">
        <title>A tale of two oxidation states: bacterial colonization of arsenic-rich environments.</title>
        <authorList>
            <person name="Muller D."/>
            <person name="Medigue C."/>
            <person name="Koechler S."/>
            <person name="Barbe V."/>
            <person name="Barakat M."/>
            <person name="Talla E."/>
            <person name="Bonnefoy V."/>
            <person name="Krin E."/>
            <person name="Arsene-Ploetze F."/>
            <person name="Carapito C."/>
            <person name="Chandler M."/>
            <person name="Cournoyer B."/>
            <person name="Cruveiller S."/>
            <person name="Dossat C."/>
            <person name="Duval S."/>
            <person name="Heymann M."/>
            <person name="Leize E."/>
            <person name="Lieutaud A."/>
            <person name="Lievremont D."/>
            <person name="Makita Y."/>
            <person name="Mangenot S."/>
            <person name="Nitschke W."/>
            <person name="Ortet P."/>
            <person name="Perdrial N."/>
            <person name="Schoepp B."/>
            <person name="Siguier N."/>
            <person name="Simeonova D.D."/>
            <person name="Rouy Z."/>
            <person name="Segurens B."/>
            <person name="Turlin E."/>
            <person name="Vallenet D."/>
            <person name="Van Dorsselaer A."/>
            <person name="Weiss S."/>
            <person name="Weissenbach J."/>
            <person name="Lett M.C."/>
            <person name="Danchin A."/>
            <person name="Bertin P.N."/>
        </authorList>
    </citation>
    <scope>NUCLEOTIDE SEQUENCE [LARGE SCALE GENOMIC DNA]</scope>
    <source>
        <strain evidence="8">ULPAs1</strain>
    </source>
</reference>
<feature type="active site" description="Charge relay system" evidence="5">
    <location>
        <position position="81"/>
    </location>
</feature>
<evidence type="ECO:0000313" key="8">
    <source>
        <dbReference type="Proteomes" id="UP000006697"/>
    </source>
</evidence>
<dbReference type="InterPro" id="IPR006315">
    <property type="entry name" value="OM_autotransptr_brl_dom"/>
</dbReference>
<dbReference type="EMBL" id="CU207211">
    <property type="protein sequence ID" value="CAL60460.1"/>
    <property type="molecule type" value="Genomic_DNA"/>
</dbReference>
<dbReference type="AlphaFoldDB" id="A4G1S3"/>
<dbReference type="GO" id="GO:0006508">
    <property type="term" value="P:proteolysis"/>
    <property type="evidence" value="ECO:0007669"/>
    <property type="project" value="UniProtKB-KW"/>
</dbReference>
<dbReference type="PANTHER" id="PTHR35037">
    <property type="entry name" value="C-TERMINAL REGION OF AIDA-LIKE PROTEIN"/>
    <property type="match status" value="1"/>
</dbReference>
<dbReference type="OrthoDB" id="5760545at2"/>
<dbReference type="Gene3D" id="3.40.50.200">
    <property type="entry name" value="Peptidase S8/S53 domain"/>
    <property type="match status" value="1"/>
</dbReference>
<protein>
    <recommendedName>
        <fullName evidence="6">Autotransporter domain-containing protein</fullName>
    </recommendedName>
</protein>
<dbReference type="InterPro" id="IPR036852">
    <property type="entry name" value="Peptidase_S8/S53_dom_sf"/>
</dbReference>
<comment type="similarity">
    <text evidence="5">Belongs to the peptidase S8 family.</text>
</comment>
<dbReference type="InterPro" id="IPR036709">
    <property type="entry name" value="Autotransporte_beta_dom_sf"/>
</dbReference>
<dbReference type="eggNOG" id="COG4625">
    <property type="taxonomic scope" value="Bacteria"/>
</dbReference>
<dbReference type="SUPFAM" id="SSF103515">
    <property type="entry name" value="Autotransporter"/>
    <property type="match status" value="1"/>
</dbReference>
<evidence type="ECO:0000256" key="3">
    <source>
        <dbReference type="ARBA" id="ARBA00022801"/>
    </source>
</evidence>
<evidence type="ECO:0000256" key="4">
    <source>
        <dbReference type="ARBA" id="ARBA00022825"/>
    </source>
</evidence>
<dbReference type="InterPro" id="IPR023828">
    <property type="entry name" value="Peptidase_S8_Ser-AS"/>
</dbReference>
<dbReference type="CDD" id="cd04848">
    <property type="entry name" value="Peptidases_S8_Autotransporter_serine_protease_like"/>
    <property type="match status" value="1"/>
</dbReference>
<dbReference type="PANTHER" id="PTHR35037:SF3">
    <property type="entry name" value="C-TERMINAL REGION OF AIDA-LIKE PROTEIN"/>
    <property type="match status" value="1"/>
</dbReference>
<feature type="active site" description="Charge relay system" evidence="5">
    <location>
        <position position="286"/>
    </location>
</feature>
<keyword evidence="8" id="KW-1185">Reference proteome</keyword>
<keyword evidence="2" id="KW-0732">Signal</keyword>
<gene>
    <name evidence="7" type="ordered locus">HEAR0231</name>
</gene>
<dbReference type="HOGENOM" id="CLU_005887_0_0_4"/>
<name>A4G1S3_HERAR</name>
<dbReference type="NCBIfam" id="TIGR01414">
    <property type="entry name" value="autotrans_barl"/>
    <property type="match status" value="1"/>
</dbReference>
<dbReference type="InterPro" id="IPR013425">
    <property type="entry name" value="Autotrns_rpt"/>
</dbReference>
<dbReference type="PROSITE" id="PS51208">
    <property type="entry name" value="AUTOTRANSPORTER"/>
    <property type="match status" value="1"/>
</dbReference>
<dbReference type="SUPFAM" id="SSF52743">
    <property type="entry name" value="Subtilisin-like"/>
    <property type="match status" value="1"/>
</dbReference>
<dbReference type="InterPro" id="IPR005546">
    <property type="entry name" value="Autotransporte_beta"/>
</dbReference>
<dbReference type="PROSITE" id="PS51892">
    <property type="entry name" value="SUBTILASE"/>
    <property type="match status" value="1"/>
</dbReference>
<evidence type="ECO:0000256" key="2">
    <source>
        <dbReference type="ARBA" id="ARBA00022729"/>
    </source>
</evidence>